<keyword evidence="2" id="KW-0812">Transmembrane</keyword>
<feature type="transmembrane region" description="Helical" evidence="2">
    <location>
        <begin position="186"/>
        <end position="204"/>
    </location>
</feature>
<gene>
    <name evidence="3" type="ORF">F7Q99_18555</name>
</gene>
<feature type="region of interest" description="Disordered" evidence="1">
    <location>
        <begin position="237"/>
        <end position="261"/>
    </location>
</feature>
<dbReference type="RefSeq" id="WP_153462901.1">
    <property type="nucleotide sequence ID" value="NZ_WBOF01000001.1"/>
</dbReference>
<evidence type="ECO:0000313" key="4">
    <source>
        <dbReference type="Proteomes" id="UP000450000"/>
    </source>
</evidence>
<evidence type="ECO:0000256" key="1">
    <source>
        <dbReference type="SAM" id="MobiDB-lite"/>
    </source>
</evidence>
<feature type="transmembrane region" description="Helical" evidence="2">
    <location>
        <begin position="210"/>
        <end position="232"/>
    </location>
</feature>
<keyword evidence="2" id="KW-1133">Transmembrane helix</keyword>
<feature type="compositionally biased region" description="Low complexity" evidence="1">
    <location>
        <begin position="252"/>
        <end position="261"/>
    </location>
</feature>
<sequence length="261" mass="28854">MPARRRSARPIYVEARIRAPMDVLWELTQNPESHERWDARFTRIRYAEDVGDTSDGRGVVRFRYWLGLPGGPALTGTGVTTAERHRPDGSRISALRFAAGGGLSPLQEGSGYWRYTPVGSPTDESVLFATGYDYRGWRFPGGAWLDRWFVRPFVGWLTAWSFDCLRLWAEHGVPPERSRRRAVGEVAIRLGCSAVIGALAYTVTDGRAGVIAGAGCAVLVLLLSLLAPPSALTPAARRCARRPDRTRPARPPRLLDTLETP</sequence>
<proteinExistence type="predicted"/>
<comment type="caution">
    <text evidence="3">The sequence shown here is derived from an EMBL/GenBank/DDBJ whole genome shotgun (WGS) entry which is preliminary data.</text>
</comment>
<name>A0A6N7KV67_9ACTN</name>
<keyword evidence="2" id="KW-0472">Membrane</keyword>
<keyword evidence="4" id="KW-1185">Reference proteome</keyword>
<dbReference type="AlphaFoldDB" id="A0A6N7KV67"/>
<dbReference type="SUPFAM" id="SSF55961">
    <property type="entry name" value="Bet v1-like"/>
    <property type="match status" value="1"/>
</dbReference>
<evidence type="ECO:0000313" key="3">
    <source>
        <dbReference type="EMBL" id="MQS14218.1"/>
    </source>
</evidence>
<evidence type="ECO:0000256" key="2">
    <source>
        <dbReference type="SAM" id="Phobius"/>
    </source>
</evidence>
<protein>
    <recommendedName>
        <fullName evidence="5">SRPBCC family protein</fullName>
    </recommendedName>
</protein>
<reference evidence="3 4" key="1">
    <citation type="submission" date="2019-09" db="EMBL/GenBank/DDBJ databases">
        <title>Genome Sequences of Streptomyces kaniharaensis ATCC 21070.</title>
        <authorList>
            <person name="Zhu W."/>
            <person name="De Crecy-Lagard V."/>
            <person name="Richards N.G."/>
        </authorList>
    </citation>
    <scope>NUCLEOTIDE SEQUENCE [LARGE SCALE GENOMIC DNA]</scope>
    <source>
        <strain evidence="3 4">SF-557</strain>
    </source>
</reference>
<dbReference type="EMBL" id="WBOF01000001">
    <property type="protein sequence ID" value="MQS14218.1"/>
    <property type="molecule type" value="Genomic_DNA"/>
</dbReference>
<dbReference type="OrthoDB" id="6199084at2"/>
<evidence type="ECO:0008006" key="5">
    <source>
        <dbReference type="Google" id="ProtNLM"/>
    </source>
</evidence>
<accession>A0A6N7KV67</accession>
<organism evidence="3 4">
    <name type="scientific">Streptomyces kaniharaensis</name>
    <dbReference type="NCBI Taxonomy" id="212423"/>
    <lineage>
        <taxon>Bacteria</taxon>
        <taxon>Bacillati</taxon>
        <taxon>Actinomycetota</taxon>
        <taxon>Actinomycetes</taxon>
        <taxon>Kitasatosporales</taxon>
        <taxon>Streptomycetaceae</taxon>
        <taxon>Streptomyces</taxon>
    </lineage>
</organism>
<dbReference type="Proteomes" id="UP000450000">
    <property type="component" value="Unassembled WGS sequence"/>
</dbReference>